<dbReference type="InterPro" id="IPR002125">
    <property type="entry name" value="CMP_dCMP_dom"/>
</dbReference>
<comment type="catalytic activity">
    <reaction evidence="13 15">
        <text>5-amino-6-(5-phospho-D-ribitylamino)uracil + NADP(+) = 5-amino-6-(5-phospho-D-ribosylamino)uracil + NADPH + H(+)</text>
        <dbReference type="Rhea" id="RHEA:17845"/>
        <dbReference type="ChEBI" id="CHEBI:15378"/>
        <dbReference type="ChEBI" id="CHEBI:57783"/>
        <dbReference type="ChEBI" id="CHEBI:58349"/>
        <dbReference type="ChEBI" id="CHEBI:58421"/>
        <dbReference type="ChEBI" id="CHEBI:58453"/>
        <dbReference type="EC" id="1.1.1.193"/>
    </reaction>
</comment>
<dbReference type="OrthoDB" id="9800865at2"/>
<dbReference type="FunFam" id="3.40.140.10:FF:000025">
    <property type="entry name" value="Riboflavin biosynthesis protein RibD"/>
    <property type="match status" value="1"/>
</dbReference>
<comment type="similarity">
    <text evidence="4 15">In the N-terminal section; belongs to the cytidine and deoxycytidylate deaminase family.</text>
</comment>
<dbReference type="KEGG" id="asoc:CB4_03249"/>
<comment type="similarity">
    <text evidence="5 15">In the C-terminal section; belongs to the HTP reductase family.</text>
</comment>
<feature type="binding site" evidence="18">
    <location>
        <position position="75"/>
    </location>
    <ligand>
        <name>Zn(2+)</name>
        <dbReference type="ChEBI" id="CHEBI:29105"/>
        <note>catalytic</note>
    </ligand>
</feature>
<dbReference type="SUPFAM" id="SSF53597">
    <property type="entry name" value="Dihydrofolate reductase-like"/>
    <property type="match status" value="1"/>
</dbReference>
<proteinExistence type="inferred from homology"/>
<comment type="cofactor">
    <cofactor evidence="15 18">
        <name>Zn(2+)</name>
        <dbReference type="ChEBI" id="CHEBI:29105"/>
    </cofactor>
    <text evidence="15 18">Binds 1 zinc ion.</text>
</comment>
<evidence type="ECO:0000256" key="10">
    <source>
        <dbReference type="ARBA" id="ARBA00022857"/>
    </source>
</evidence>
<evidence type="ECO:0000256" key="2">
    <source>
        <dbReference type="ARBA" id="ARBA00004882"/>
    </source>
</evidence>
<feature type="binding site" evidence="17">
    <location>
        <position position="170"/>
    </location>
    <ligand>
        <name>NADP(+)</name>
        <dbReference type="ChEBI" id="CHEBI:58349"/>
    </ligand>
</feature>
<comment type="catalytic activity">
    <reaction evidence="14 15">
        <text>2,5-diamino-6-hydroxy-4-(5-phosphoribosylamino)-pyrimidine + H2O + H(+) = 5-amino-6-(5-phospho-D-ribosylamino)uracil + NH4(+)</text>
        <dbReference type="Rhea" id="RHEA:21868"/>
        <dbReference type="ChEBI" id="CHEBI:15377"/>
        <dbReference type="ChEBI" id="CHEBI:15378"/>
        <dbReference type="ChEBI" id="CHEBI:28938"/>
        <dbReference type="ChEBI" id="CHEBI:58453"/>
        <dbReference type="ChEBI" id="CHEBI:58614"/>
        <dbReference type="EC" id="3.5.4.26"/>
    </reaction>
</comment>
<evidence type="ECO:0000256" key="18">
    <source>
        <dbReference type="PIRSR" id="PIRSR006769-3"/>
    </source>
</evidence>
<feature type="binding site" evidence="17">
    <location>
        <begin position="295"/>
        <end position="301"/>
    </location>
    <ligand>
        <name>NADP(+)</name>
        <dbReference type="ChEBI" id="CHEBI:58349"/>
    </ligand>
</feature>
<sequence>MGHDTYMKLALTLAEAARGQTSPNPLVGCVIVQGGEIVGMGAHLRAGEAHAEVQALRMAGERARGATAYVTLEPCSHHGRTPPCANALIASGVASVVIASSDPNPLVAGQGVARLREAGISVTCGVCEEEAKRLNEVFFTYITKKRPFVTIKTAMTLDGKVATQTGSSRWITGEAARLDVHQMRHEHDAILVGVGTVIADDPQLTTRLPEEKGRNPVRIVLDTALRIPDTARMLTDGEAPVWVFTTDRASQEKRTVLEAMGVRVFSTGMTQRVHIETMLGVLGEEGITSLLVEGGSEVNASFLTASAVDKLVTYVAPKLVAGHLAPTPFGGIGVEQMADAIDLADLKVETVGVDLKISGYPVWKERPCLQD</sequence>
<dbReference type="InterPro" id="IPR011549">
    <property type="entry name" value="RibD_C"/>
</dbReference>
<name>A0A0U5B6N0_9BACL</name>
<dbReference type="GO" id="GO:0008835">
    <property type="term" value="F:diaminohydroxyphosphoribosylaminopyrimidine deaminase activity"/>
    <property type="evidence" value="ECO:0007669"/>
    <property type="project" value="UniProtKB-EC"/>
</dbReference>
<dbReference type="UniPathway" id="UPA00275">
    <property type="reaction ID" value="UER00401"/>
</dbReference>
<evidence type="ECO:0000256" key="11">
    <source>
        <dbReference type="ARBA" id="ARBA00023002"/>
    </source>
</evidence>
<dbReference type="PANTHER" id="PTHR38011">
    <property type="entry name" value="DIHYDROFOLATE REDUCTASE FAMILY PROTEIN (AFU_ORTHOLOGUE AFUA_8G06820)"/>
    <property type="match status" value="1"/>
</dbReference>
<dbReference type="InterPro" id="IPR016192">
    <property type="entry name" value="APOBEC/CMP_deaminase_Zn-bd"/>
</dbReference>
<keyword evidence="20" id="KW-1185">Reference proteome</keyword>
<dbReference type="InterPro" id="IPR050765">
    <property type="entry name" value="Riboflavin_Biosynth_HTPR"/>
</dbReference>
<feature type="binding site" evidence="18">
    <location>
        <position position="50"/>
    </location>
    <ligand>
        <name>Zn(2+)</name>
        <dbReference type="ChEBI" id="CHEBI:29105"/>
        <note>catalytic</note>
    </ligand>
</feature>
<feature type="binding site" evidence="17">
    <location>
        <position position="184"/>
    </location>
    <ligand>
        <name>substrate</name>
    </ligand>
</feature>
<dbReference type="Proteomes" id="UP000217696">
    <property type="component" value="Chromosome"/>
</dbReference>
<feature type="binding site" evidence="17">
    <location>
        <position position="196"/>
    </location>
    <ligand>
        <name>NADP(+)</name>
        <dbReference type="ChEBI" id="CHEBI:58349"/>
    </ligand>
</feature>
<feature type="binding site" evidence="17">
    <location>
        <position position="168"/>
    </location>
    <ligand>
        <name>substrate</name>
    </ligand>
</feature>
<feature type="binding site" evidence="17">
    <location>
        <position position="200"/>
    </location>
    <ligand>
        <name>NADP(+)</name>
        <dbReference type="ChEBI" id="CHEBI:58349"/>
    </ligand>
</feature>
<comment type="pathway">
    <text evidence="2 15">Cofactor biosynthesis; riboflavin biosynthesis; 5-amino-6-(D-ribitylamino)uracil from GTP: step 2/4.</text>
</comment>
<evidence type="ECO:0000256" key="15">
    <source>
        <dbReference type="PIRNR" id="PIRNR006769"/>
    </source>
</evidence>
<keyword evidence="12" id="KW-0511">Multifunctional enzyme</keyword>
<dbReference type="GO" id="GO:0009231">
    <property type="term" value="P:riboflavin biosynthetic process"/>
    <property type="evidence" value="ECO:0007669"/>
    <property type="project" value="UniProtKB-UniPathway"/>
</dbReference>
<evidence type="ECO:0000256" key="8">
    <source>
        <dbReference type="ARBA" id="ARBA00022801"/>
    </source>
</evidence>
<dbReference type="Gene3D" id="3.40.140.10">
    <property type="entry name" value="Cytidine Deaminase, domain 2"/>
    <property type="match status" value="1"/>
</dbReference>
<evidence type="ECO:0000256" key="7">
    <source>
        <dbReference type="ARBA" id="ARBA00022723"/>
    </source>
</evidence>
<dbReference type="GO" id="GO:0008270">
    <property type="term" value="F:zinc ion binding"/>
    <property type="evidence" value="ECO:0007669"/>
    <property type="project" value="InterPro"/>
</dbReference>
<dbReference type="Gene3D" id="3.40.430.10">
    <property type="entry name" value="Dihydrofolate Reductase, subunit A"/>
    <property type="match status" value="1"/>
</dbReference>
<dbReference type="InterPro" id="IPR016193">
    <property type="entry name" value="Cytidine_deaminase-like"/>
</dbReference>
<evidence type="ECO:0000256" key="5">
    <source>
        <dbReference type="ARBA" id="ARBA00007417"/>
    </source>
</evidence>
<feature type="binding site" evidence="17">
    <location>
        <position position="207"/>
    </location>
    <ligand>
        <name>substrate</name>
    </ligand>
</feature>
<dbReference type="PANTHER" id="PTHR38011:SF7">
    <property type="entry name" value="2,5-DIAMINO-6-RIBOSYLAMINO-4(3H)-PYRIMIDINONE 5'-PHOSPHATE REDUCTASE"/>
    <property type="match status" value="1"/>
</dbReference>
<dbReference type="GO" id="GO:0050661">
    <property type="term" value="F:NADP binding"/>
    <property type="evidence" value="ECO:0007669"/>
    <property type="project" value="InterPro"/>
</dbReference>
<keyword evidence="8 15" id="KW-0378">Hydrolase</keyword>
<evidence type="ECO:0000313" key="19">
    <source>
        <dbReference type="EMBL" id="BAU29071.1"/>
    </source>
</evidence>
<feature type="active site" description="Proton donor" evidence="16">
    <location>
        <position position="52"/>
    </location>
</feature>
<dbReference type="PROSITE" id="PS00903">
    <property type="entry name" value="CYT_DCMP_DEAMINASES_1"/>
    <property type="match status" value="1"/>
</dbReference>
<keyword evidence="7 15" id="KW-0479">Metal-binding</keyword>
<keyword evidence="9 15" id="KW-0862">Zinc</keyword>
<dbReference type="EC" id="3.5.4.26" evidence="15"/>
<dbReference type="GO" id="GO:0008703">
    <property type="term" value="F:5-amino-6-(5-phosphoribosylamino)uracil reductase activity"/>
    <property type="evidence" value="ECO:0007669"/>
    <property type="project" value="UniProtKB-EC"/>
</dbReference>
<dbReference type="EMBL" id="AP017312">
    <property type="protein sequence ID" value="BAU29071.1"/>
    <property type="molecule type" value="Genomic_DNA"/>
</dbReference>
<protein>
    <recommendedName>
        <fullName evidence="15">Riboflavin biosynthesis protein RibD</fullName>
    </recommendedName>
    <domain>
        <recommendedName>
            <fullName evidence="15">Diaminohydroxyphosphoribosylaminopyrimidine deaminase</fullName>
            <shortName evidence="15">DRAP deaminase</shortName>
            <ecNumber evidence="15">3.5.4.26</ecNumber>
        </recommendedName>
        <alternativeName>
            <fullName evidence="15">Riboflavin-specific deaminase</fullName>
        </alternativeName>
    </domain>
    <domain>
        <recommendedName>
            <fullName evidence="15">5-amino-6-(5-phosphoribosylamino)uracil reductase</fullName>
            <ecNumber evidence="15">1.1.1.193</ecNumber>
        </recommendedName>
        <alternativeName>
            <fullName evidence="15">HTP reductase</fullName>
        </alternativeName>
    </domain>
</protein>
<keyword evidence="11 15" id="KW-0560">Oxidoreductase</keyword>
<evidence type="ECO:0000313" key="20">
    <source>
        <dbReference type="Proteomes" id="UP000217696"/>
    </source>
</evidence>
<evidence type="ECO:0000256" key="4">
    <source>
        <dbReference type="ARBA" id="ARBA00005259"/>
    </source>
</evidence>
<dbReference type="PIRSF" id="PIRSF006769">
    <property type="entry name" value="RibD"/>
    <property type="match status" value="1"/>
</dbReference>
<gene>
    <name evidence="19" type="primary">ribD</name>
    <name evidence="19" type="ORF">CB4_03249</name>
</gene>
<dbReference type="RefSeq" id="WP_096466779.1">
    <property type="nucleotide sequence ID" value="NZ_AP017312.1"/>
</dbReference>
<evidence type="ECO:0000256" key="3">
    <source>
        <dbReference type="ARBA" id="ARBA00004910"/>
    </source>
</evidence>
<feature type="binding site" evidence="17">
    <location>
        <position position="293"/>
    </location>
    <ligand>
        <name>substrate</name>
    </ligand>
</feature>
<organism evidence="19 20">
    <name type="scientific">Aneurinibacillus soli</name>
    <dbReference type="NCBI Taxonomy" id="1500254"/>
    <lineage>
        <taxon>Bacteria</taxon>
        <taxon>Bacillati</taxon>
        <taxon>Bacillota</taxon>
        <taxon>Bacilli</taxon>
        <taxon>Bacillales</taxon>
        <taxon>Paenibacillaceae</taxon>
        <taxon>Aneurinibacillus group</taxon>
        <taxon>Aneurinibacillus</taxon>
    </lineage>
</organism>
<dbReference type="Pfam" id="PF01872">
    <property type="entry name" value="RibD_C"/>
    <property type="match status" value="1"/>
</dbReference>
<dbReference type="PROSITE" id="PS51747">
    <property type="entry name" value="CYT_DCMP_DEAMINASES_2"/>
    <property type="match status" value="1"/>
</dbReference>
<dbReference type="NCBIfam" id="TIGR00326">
    <property type="entry name" value="eubact_ribD"/>
    <property type="match status" value="1"/>
</dbReference>
<dbReference type="InterPro" id="IPR004794">
    <property type="entry name" value="Eubact_RibD"/>
</dbReference>
<dbReference type="Pfam" id="PF00383">
    <property type="entry name" value="dCMP_cyt_deam_1"/>
    <property type="match status" value="1"/>
</dbReference>
<dbReference type="SUPFAM" id="SSF53927">
    <property type="entry name" value="Cytidine deaminase-like"/>
    <property type="match status" value="1"/>
</dbReference>
<feature type="binding site" evidence="17">
    <location>
        <position position="154"/>
    </location>
    <ligand>
        <name>NADP(+)</name>
        <dbReference type="ChEBI" id="CHEBI:58349"/>
    </ligand>
</feature>
<evidence type="ECO:0000256" key="6">
    <source>
        <dbReference type="ARBA" id="ARBA00022619"/>
    </source>
</evidence>
<dbReference type="AlphaFoldDB" id="A0A0U5B6N0"/>
<evidence type="ECO:0000256" key="13">
    <source>
        <dbReference type="ARBA" id="ARBA00049861"/>
    </source>
</evidence>
<evidence type="ECO:0000256" key="1">
    <source>
        <dbReference type="ARBA" id="ARBA00002151"/>
    </source>
</evidence>
<reference evidence="19 20" key="1">
    <citation type="submission" date="2015-12" db="EMBL/GenBank/DDBJ databases">
        <title>Genome sequence of Aneurinibacillus soli.</title>
        <authorList>
            <person name="Lee J.S."/>
            <person name="Lee K.C."/>
            <person name="Kim K.K."/>
            <person name="Lee B.W."/>
        </authorList>
    </citation>
    <scope>NUCLEOTIDE SEQUENCE [LARGE SCALE GENOMIC DNA]</scope>
    <source>
        <strain evidence="19 20">CB4</strain>
    </source>
</reference>
<dbReference type="CDD" id="cd01284">
    <property type="entry name" value="Riboflavin_deaminase-reductase"/>
    <property type="match status" value="1"/>
</dbReference>
<evidence type="ECO:0000256" key="14">
    <source>
        <dbReference type="ARBA" id="ARBA00049886"/>
    </source>
</evidence>
<accession>A0A0U5B6N0</accession>
<feature type="binding site" evidence="17">
    <location>
        <position position="223"/>
    </location>
    <ligand>
        <name>NADP(+)</name>
        <dbReference type="ChEBI" id="CHEBI:58349"/>
    </ligand>
</feature>
<dbReference type="NCBIfam" id="TIGR00227">
    <property type="entry name" value="ribD_Cterm"/>
    <property type="match status" value="1"/>
</dbReference>
<evidence type="ECO:0000256" key="16">
    <source>
        <dbReference type="PIRSR" id="PIRSR006769-1"/>
    </source>
</evidence>
<comment type="pathway">
    <text evidence="3 15">Cofactor biosynthesis; riboflavin biosynthesis; 5-amino-6-(D-ribitylamino)uracil from GTP: step 3/4.</text>
</comment>
<dbReference type="EC" id="1.1.1.193" evidence="15"/>
<evidence type="ECO:0000256" key="12">
    <source>
        <dbReference type="ARBA" id="ARBA00023268"/>
    </source>
</evidence>
<keyword evidence="6 15" id="KW-0686">Riboflavin biosynthesis</keyword>
<comment type="function">
    <text evidence="1 15">Converts 2,5-diamino-6-(ribosylamino)-4(3h)-pyrimidinone 5'-phosphate into 5-amino-6-(ribosylamino)-2,4(1h,3h)-pyrimidinedione 5'-phosphate.</text>
</comment>
<feature type="binding site" evidence="18">
    <location>
        <position position="84"/>
    </location>
    <ligand>
        <name>Zn(2+)</name>
        <dbReference type="ChEBI" id="CHEBI:29105"/>
        <note>catalytic</note>
    </ligand>
</feature>
<keyword evidence="10 15" id="KW-0521">NADP</keyword>
<dbReference type="InterPro" id="IPR024072">
    <property type="entry name" value="DHFR-like_dom_sf"/>
</dbReference>
<dbReference type="InterPro" id="IPR002734">
    <property type="entry name" value="RibDG_C"/>
</dbReference>
<evidence type="ECO:0000256" key="9">
    <source>
        <dbReference type="ARBA" id="ARBA00022833"/>
    </source>
</evidence>
<feature type="binding site" evidence="17">
    <location>
        <position position="204"/>
    </location>
    <ligand>
        <name>substrate</name>
    </ligand>
</feature>
<evidence type="ECO:0000256" key="17">
    <source>
        <dbReference type="PIRSR" id="PIRSR006769-2"/>
    </source>
</evidence>